<protein>
    <recommendedName>
        <fullName evidence="4">Lipoprotein</fullName>
    </recommendedName>
</protein>
<comment type="caution">
    <text evidence="2">The sequence shown here is derived from an EMBL/GenBank/DDBJ whole genome shotgun (WGS) entry which is preliminary data.</text>
</comment>
<proteinExistence type="predicted"/>
<dbReference type="PROSITE" id="PS51257">
    <property type="entry name" value="PROKAR_LIPOPROTEIN"/>
    <property type="match status" value="1"/>
</dbReference>
<accession>A0ABU1N8I2</accession>
<evidence type="ECO:0008006" key="4">
    <source>
        <dbReference type="Google" id="ProtNLM"/>
    </source>
</evidence>
<gene>
    <name evidence="2" type="ORF">J2739_000518</name>
</gene>
<name>A0ABU1N8I2_9BURK</name>
<reference evidence="2 3" key="1">
    <citation type="submission" date="2023-07" db="EMBL/GenBank/DDBJ databases">
        <title>Sorghum-associated microbial communities from plants grown in Nebraska, USA.</title>
        <authorList>
            <person name="Schachtman D."/>
        </authorList>
    </citation>
    <scope>NUCLEOTIDE SEQUENCE [LARGE SCALE GENOMIC DNA]</scope>
    <source>
        <strain evidence="2 3">DS1781</strain>
    </source>
</reference>
<organism evidence="2 3">
    <name type="scientific">Variovorax soli</name>
    <dbReference type="NCBI Taxonomy" id="376815"/>
    <lineage>
        <taxon>Bacteria</taxon>
        <taxon>Pseudomonadati</taxon>
        <taxon>Pseudomonadota</taxon>
        <taxon>Betaproteobacteria</taxon>
        <taxon>Burkholderiales</taxon>
        <taxon>Comamonadaceae</taxon>
        <taxon>Variovorax</taxon>
    </lineage>
</organism>
<evidence type="ECO:0000313" key="2">
    <source>
        <dbReference type="EMBL" id="MDR6534758.1"/>
    </source>
</evidence>
<dbReference type="Proteomes" id="UP001184230">
    <property type="component" value="Unassembled WGS sequence"/>
</dbReference>
<evidence type="ECO:0000256" key="1">
    <source>
        <dbReference type="SAM" id="SignalP"/>
    </source>
</evidence>
<feature type="chain" id="PRO_5046748685" description="Lipoprotein" evidence="1">
    <location>
        <begin position="22"/>
        <end position="63"/>
    </location>
</feature>
<evidence type="ECO:0000313" key="3">
    <source>
        <dbReference type="Proteomes" id="UP001184230"/>
    </source>
</evidence>
<keyword evidence="3" id="KW-1185">Reference proteome</keyword>
<feature type="signal peptide" evidence="1">
    <location>
        <begin position="1"/>
        <end position="21"/>
    </location>
</feature>
<keyword evidence="1" id="KW-0732">Signal</keyword>
<sequence>MKKLVSALRSLCFMVALGAAAGCASSPTPVDGERPTIGGSSGVTVFGTIDAGVSGTRNRSSRD</sequence>
<dbReference type="EMBL" id="JAVDRF010000001">
    <property type="protein sequence ID" value="MDR6534758.1"/>
    <property type="molecule type" value="Genomic_DNA"/>
</dbReference>
<dbReference type="RefSeq" id="WP_309898204.1">
    <property type="nucleotide sequence ID" value="NZ_JAVDRF010000001.1"/>
</dbReference>